<dbReference type="GO" id="GO:0008861">
    <property type="term" value="F:formate C-acetyltransferase activity"/>
    <property type="evidence" value="ECO:0007669"/>
    <property type="project" value="UniProtKB-UniRule"/>
</dbReference>
<evidence type="ECO:0000256" key="2">
    <source>
        <dbReference type="ARBA" id="ARBA00004809"/>
    </source>
</evidence>
<evidence type="ECO:0000256" key="8">
    <source>
        <dbReference type="ARBA" id="ARBA00022679"/>
    </source>
</evidence>
<accession>A0A154BQG9</accession>
<evidence type="ECO:0000313" key="20">
    <source>
        <dbReference type="EMBL" id="KYZ75748.1"/>
    </source>
</evidence>
<keyword evidence="7 17" id="KW-0313">Glucose metabolism</keyword>
<dbReference type="EMBL" id="LSGP01000020">
    <property type="protein sequence ID" value="KYZ75748.1"/>
    <property type="molecule type" value="Genomic_DNA"/>
</dbReference>
<keyword evidence="11 17" id="KW-0012">Acyltransferase</keyword>
<evidence type="ECO:0000256" key="14">
    <source>
        <dbReference type="PIRSR" id="PIRSR000379-1"/>
    </source>
</evidence>
<dbReference type="STRING" id="1794912.AXX12_11105"/>
<dbReference type="GO" id="GO:0005829">
    <property type="term" value="C:cytosol"/>
    <property type="evidence" value="ECO:0007669"/>
    <property type="project" value="TreeGrafter"/>
</dbReference>
<feature type="active site" description="S-acetylcysteine intermediate" evidence="14">
    <location>
        <position position="406"/>
    </location>
</feature>
<evidence type="ECO:0000256" key="4">
    <source>
        <dbReference type="ARBA" id="ARBA00013214"/>
    </source>
</evidence>
<dbReference type="EC" id="2.3.1.54" evidence="4 17"/>
<dbReference type="Proteomes" id="UP000076268">
    <property type="component" value="Unassembled WGS sequence"/>
</dbReference>
<keyword evidence="21" id="KW-1185">Reference proteome</keyword>
<dbReference type="PROSITE" id="PS51149">
    <property type="entry name" value="GLY_RADICAL_2"/>
    <property type="match status" value="1"/>
</dbReference>
<dbReference type="Pfam" id="PF02901">
    <property type="entry name" value="PFL-like"/>
    <property type="match status" value="1"/>
</dbReference>
<comment type="caution">
    <text evidence="20">The sequence shown here is derived from an EMBL/GenBank/DDBJ whole genome shotgun (WGS) entry which is preliminary data.</text>
</comment>
<dbReference type="PROSITE" id="PS00850">
    <property type="entry name" value="GLY_RADICAL_1"/>
    <property type="match status" value="1"/>
</dbReference>
<feature type="domain" description="PFL" evidence="19">
    <location>
        <begin position="1"/>
        <end position="612"/>
    </location>
</feature>
<feature type="domain" description="Glycine radical" evidence="18">
    <location>
        <begin position="619"/>
        <end position="741"/>
    </location>
</feature>
<dbReference type="PANTHER" id="PTHR30191">
    <property type="entry name" value="FORMATE ACETYLTRANSFERASE"/>
    <property type="match status" value="1"/>
</dbReference>
<evidence type="ECO:0000256" key="1">
    <source>
        <dbReference type="ARBA" id="ARBA00004496"/>
    </source>
</evidence>
<evidence type="ECO:0000256" key="6">
    <source>
        <dbReference type="ARBA" id="ARBA00022490"/>
    </source>
</evidence>
<gene>
    <name evidence="20" type="ORF">AXX12_11105</name>
</gene>
<evidence type="ECO:0000259" key="18">
    <source>
        <dbReference type="PROSITE" id="PS51149"/>
    </source>
</evidence>
<dbReference type="AlphaFoldDB" id="A0A154BQG9"/>
<evidence type="ECO:0000256" key="3">
    <source>
        <dbReference type="ARBA" id="ARBA00008375"/>
    </source>
</evidence>
<evidence type="ECO:0000256" key="15">
    <source>
        <dbReference type="PIRSR" id="PIRSR000379-2"/>
    </source>
</evidence>
<dbReference type="InterPro" id="IPR019777">
    <property type="entry name" value="Form_AcTrfase_GR_CS"/>
</dbReference>
<dbReference type="NCBIfam" id="TIGR01255">
    <property type="entry name" value="pyr_form_ly_1"/>
    <property type="match status" value="1"/>
</dbReference>
<evidence type="ECO:0000256" key="7">
    <source>
        <dbReference type="ARBA" id="ARBA00022526"/>
    </source>
</evidence>
<dbReference type="GO" id="GO:0006006">
    <property type="term" value="P:glucose metabolic process"/>
    <property type="evidence" value="ECO:0007669"/>
    <property type="project" value="UniProtKB-UniRule"/>
</dbReference>
<dbReference type="Pfam" id="PF01228">
    <property type="entry name" value="Gly_radical"/>
    <property type="match status" value="1"/>
</dbReference>
<evidence type="ECO:0000256" key="9">
    <source>
        <dbReference type="ARBA" id="ARBA00022818"/>
    </source>
</evidence>
<dbReference type="UniPathway" id="UPA00920">
    <property type="reaction ID" value="UER00891"/>
</dbReference>
<reference evidence="20 21" key="1">
    <citation type="submission" date="2016-02" db="EMBL/GenBank/DDBJ databases">
        <title>Anaerosporomusa subterraneum gen. nov., sp. nov., a spore-forming obligate anaerobe isolated from saprolite.</title>
        <authorList>
            <person name="Choi J.K."/>
            <person name="Shah M."/>
            <person name="Yee N."/>
        </authorList>
    </citation>
    <scope>NUCLEOTIDE SEQUENCE [LARGE SCALE GENOMIC DNA]</scope>
    <source>
        <strain evidence="20 21">RU4</strain>
    </source>
</reference>
<evidence type="ECO:0000313" key="21">
    <source>
        <dbReference type="Proteomes" id="UP000076268"/>
    </source>
</evidence>
<organism evidence="20 21">
    <name type="scientific">Anaerosporomusa subterranea</name>
    <dbReference type="NCBI Taxonomy" id="1794912"/>
    <lineage>
        <taxon>Bacteria</taxon>
        <taxon>Bacillati</taxon>
        <taxon>Bacillota</taxon>
        <taxon>Negativicutes</taxon>
        <taxon>Acetonemataceae</taxon>
        <taxon>Anaerosporomusa</taxon>
    </lineage>
</organism>
<keyword evidence="8 17" id="KW-0808">Transferase</keyword>
<evidence type="ECO:0000259" key="19">
    <source>
        <dbReference type="PROSITE" id="PS51554"/>
    </source>
</evidence>
<comment type="subunit">
    <text evidence="17">Homodimer.</text>
</comment>
<keyword evidence="10 17" id="KW-0119">Carbohydrate metabolism</keyword>
<dbReference type="PROSITE" id="PS51554">
    <property type="entry name" value="PFL"/>
    <property type="match status" value="1"/>
</dbReference>
<dbReference type="InterPro" id="IPR050244">
    <property type="entry name" value="Auton_GlycylRad_Cofactor"/>
</dbReference>
<evidence type="ECO:0000256" key="17">
    <source>
        <dbReference type="RuleBase" id="RU368075"/>
    </source>
</evidence>
<feature type="active site" description="Cysteine radical intermediate" evidence="14">
    <location>
        <position position="407"/>
    </location>
</feature>
<dbReference type="InterPro" id="IPR005949">
    <property type="entry name" value="Form_AcTrfase"/>
</dbReference>
<evidence type="ECO:0000256" key="5">
    <source>
        <dbReference type="ARBA" id="ARBA00013897"/>
    </source>
</evidence>
<proteinExistence type="inferred from homology"/>
<dbReference type="Gene3D" id="3.20.70.20">
    <property type="match status" value="1"/>
</dbReference>
<dbReference type="OrthoDB" id="9803969at2"/>
<comment type="subcellular location">
    <subcellularLocation>
        <location evidence="1 17">Cytoplasm</location>
    </subcellularLocation>
</comment>
<dbReference type="InterPro" id="IPR001150">
    <property type="entry name" value="Gly_radical"/>
</dbReference>
<evidence type="ECO:0000256" key="13">
    <source>
        <dbReference type="ARBA" id="ARBA00049029"/>
    </source>
</evidence>
<name>A0A154BQG9_ANASB</name>
<evidence type="ECO:0000256" key="16">
    <source>
        <dbReference type="PROSITE-ProRule" id="PRU00493"/>
    </source>
</evidence>
<dbReference type="InterPro" id="IPR004184">
    <property type="entry name" value="PFL_dom"/>
</dbReference>
<evidence type="ECO:0000256" key="10">
    <source>
        <dbReference type="ARBA" id="ARBA00023277"/>
    </source>
</evidence>
<dbReference type="CDD" id="cd01678">
    <property type="entry name" value="PFL1"/>
    <property type="match status" value="1"/>
</dbReference>
<dbReference type="PANTHER" id="PTHR30191:SF0">
    <property type="entry name" value="FORMATE ACETYLTRANSFERASE 1"/>
    <property type="match status" value="1"/>
</dbReference>
<evidence type="ECO:0000256" key="11">
    <source>
        <dbReference type="ARBA" id="ARBA00023315"/>
    </source>
</evidence>
<dbReference type="PIRSF" id="PIRSF000379">
    <property type="entry name" value="For_Ac_trans_1"/>
    <property type="match status" value="1"/>
</dbReference>
<comment type="pathway">
    <text evidence="2 17">Fermentation; pyruvate fermentation; formate from pyruvate: step 1/1.</text>
</comment>
<keyword evidence="6 17" id="KW-0963">Cytoplasm</keyword>
<comment type="catalytic activity">
    <reaction evidence="13 17">
        <text>formate + acetyl-CoA = pyruvate + CoA</text>
        <dbReference type="Rhea" id="RHEA:11844"/>
        <dbReference type="ChEBI" id="CHEBI:15361"/>
        <dbReference type="ChEBI" id="CHEBI:15740"/>
        <dbReference type="ChEBI" id="CHEBI:57287"/>
        <dbReference type="ChEBI" id="CHEBI:57288"/>
        <dbReference type="EC" id="2.3.1.54"/>
    </reaction>
</comment>
<dbReference type="RefSeq" id="WP_066243472.1">
    <property type="nucleotide sequence ID" value="NZ_LSGP01000020.1"/>
</dbReference>
<evidence type="ECO:0000256" key="12">
    <source>
        <dbReference type="ARBA" id="ARBA00031063"/>
    </source>
</evidence>
<comment type="similarity">
    <text evidence="3 17">Belongs to the glycyl radical enzyme (GRE) family. PFL subfamily.</text>
</comment>
<sequence>MDQWRGFTDGVWQTSVDVRDFIQKNYTPYEGDASFLAAATFQTKRLWEECTRLLKVERDSDGVLDIDTEVVSTITSHAAGYIAKELELIVGLQTDAPLKRGVIVNGGVRMAEQACEAYGRKLNPQISDIYHNHRKTHNTAVFEAYTEEMKQARRLGMITGLPDAYGRGRIIGDYRRIALYGTERLIQEKQDDLTALADSPMTEAVIRTREEIAQQLHALADLALMAKQYGFDISRPAEDAQEAIQWLYFAYLGAIKEQNGAAMSLGRVSTFLDIYIIRDLNEGRLDESGAQELIDQLIIKLRLARHLRTPDYNELFAGDPLWVTEAIGGMGRDGRTLVTQTSFRFLHTLANLGPAPEPNLTVLWSPALPEGFKQFSAAVSISSSAIQYENDELMRPEYGDDYAIACCVSAMTVGKQMQFFGARANLAKALLLAINGGRDEVSGEQIGPKLPLLTAETLDYDTVRVNLSIVLDWLTGLYVNTMNLIHRMHDTYAYESLQMALHDSEPGRLMAFGIAGLSVAADSLSAIKHAKVKAVRDERGIATGFEIAGDYPCYGNDDDRVDQIASGLCAEFSAKLKLHPAYRDAKHTLSILTITSNVMYGGKTGATPDGRQAGQPFAPGANPMHGRDKRGALAAASSVAKLSYADCQDGISYTFTVVPSALGKTKAAREKNLTALLDGYAIKGGHHINVNVLDRALLQAAMAKPEDYPQLTIRVSGYAVNFIKLSPLHQQEVISRTFYES</sequence>
<feature type="modified residue" description="Glycine radical" evidence="15 16">
    <location>
        <position position="717"/>
    </location>
</feature>
<protein>
    <recommendedName>
        <fullName evidence="5 17">Formate acetyltransferase</fullName>
        <ecNumber evidence="4 17">2.3.1.54</ecNumber>
    </recommendedName>
    <alternativeName>
        <fullName evidence="12 17">Pyruvate formate-lyase</fullName>
    </alternativeName>
</protein>
<dbReference type="SUPFAM" id="SSF51998">
    <property type="entry name" value="PFL-like glycyl radical enzymes"/>
    <property type="match status" value="1"/>
</dbReference>
<keyword evidence="9 15" id="KW-0556">Organic radical</keyword>